<dbReference type="AlphaFoldDB" id="A0ABD6APD3"/>
<sequence>MEVKLLTVEVGRLTPTQGDRTRLWTHKKDRLGDSPCGATTLSAGTLTRAFANTRRCSQDEQFTPSEQAVEPLSTV</sequence>
<protein>
    <submittedName>
        <fullName evidence="1">Uncharacterized protein</fullName>
    </submittedName>
</protein>
<evidence type="ECO:0000313" key="2">
    <source>
        <dbReference type="Proteomes" id="UP001596545"/>
    </source>
</evidence>
<dbReference type="RefSeq" id="WP_256410069.1">
    <property type="nucleotide sequence ID" value="NZ_JANHDN010000010.1"/>
</dbReference>
<evidence type="ECO:0000313" key="1">
    <source>
        <dbReference type="EMBL" id="MFC7325978.1"/>
    </source>
</evidence>
<dbReference type="EMBL" id="JBHTBL010000021">
    <property type="protein sequence ID" value="MFC7325978.1"/>
    <property type="molecule type" value="Genomic_DNA"/>
</dbReference>
<keyword evidence="2" id="KW-1185">Reference proteome</keyword>
<organism evidence="1 2">
    <name type="scientific">Halorubrum rutilum</name>
    <dbReference type="NCBI Taxonomy" id="1364933"/>
    <lineage>
        <taxon>Archaea</taxon>
        <taxon>Methanobacteriati</taxon>
        <taxon>Methanobacteriota</taxon>
        <taxon>Stenosarchaea group</taxon>
        <taxon>Halobacteria</taxon>
        <taxon>Halobacteriales</taxon>
        <taxon>Haloferacaceae</taxon>
        <taxon>Halorubrum</taxon>
    </lineage>
</organism>
<gene>
    <name evidence="1" type="ORF">ACFQMF_15540</name>
</gene>
<accession>A0ABD6APD3</accession>
<comment type="caution">
    <text evidence="1">The sequence shown here is derived from an EMBL/GenBank/DDBJ whole genome shotgun (WGS) entry which is preliminary data.</text>
</comment>
<dbReference type="Proteomes" id="UP001596545">
    <property type="component" value="Unassembled WGS sequence"/>
</dbReference>
<name>A0ABD6APD3_9EURY</name>
<proteinExistence type="predicted"/>
<reference evidence="1 2" key="1">
    <citation type="journal article" date="2019" name="Int. J. Syst. Evol. Microbiol.">
        <title>The Global Catalogue of Microorganisms (GCM) 10K type strain sequencing project: providing services to taxonomists for standard genome sequencing and annotation.</title>
        <authorList>
            <consortium name="The Broad Institute Genomics Platform"/>
            <consortium name="The Broad Institute Genome Sequencing Center for Infectious Disease"/>
            <person name="Wu L."/>
            <person name="Ma J."/>
        </authorList>
    </citation>
    <scope>NUCLEOTIDE SEQUENCE [LARGE SCALE GENOMIC DNA]</scope>
    <source>
        <strain evidence="1 2">CGMCC 1.12554</strain>
    </source>
</reference>